<sequence>MEQVLRPKVVGSINLDELVEDIALDFFVFFSSATAIIGSAGQCNYSAANLSMINLAHQRRQRGQAASVIHIGPILGGEYTFMSESDCHELFAEAVAARNLGSKLPFEISMGIPEVRKKPANAFLRRSSNGIRNPLSSHMTASPTTEIATKSSNTRGSVKSLLEKATTEAEVFEAL</sequence>
<accession>A0A6A6F9H3</accession>
<evidence type="ECO:0000259" key="2">
    <source>
        <dbReference type="Pfam" id="PF08659"/>
    </source>
</evidence>
<keyword evidence="4" id="KW-1185">Reference proteome</keyword>
<protein>
    <recommendedName>
        <fullName evidence="2">Ketoreductase (KR) domain-containing protein</fullName>
    </recommendedName>
</protein>
<gene>
    <name evidence="3" type="ORF">CERZMDRAFT_100056</name>
</gene>
<dbReference type="InterPro" id="IPR013968">
    <property type="entry name" value="PKS_KR"/>
</dbReference>
<dbReference type="Gene3D" id="3.40.50.720">
    <property type="entry name" value="NAD(P)-binding Rossmann-like Domain"/>
    <property type="match status" value="1"/>
</dbReference>
<evidence type="ECO:0000256" key="1">
    <source>
        <dbReference type="SAM" id="MobiDB-lite"/>
    </source>
</evidence>
<dbReference type="GO" id="GO:0044550">
    <property type="term" value="P:secondary metabolite biosynthetic process"/>
    <property type="evidence" value="ECO:0007669"/>
    <property type="project" value="TreeGrafter"/>
</dbReference>
<dbReference type="GO" id="GO:0006633">
    <property type="term" value="P:fatty acid biosynthetic process"/>
    <property type="evidence" value="ECO:0007669"/>
    <property type="project" value="TreeGrafter"/>
</dbReference>
<evidence type="ECO:0000313" key="3">
    <source>
        <dbReference type="EMBL" id="KAF2210005.1"/>
    </source>
</evidence>
<organism evidence="3 4">
    <name type="scientific">Cercospora zeae-maydis SCOH1-5</name>
    <dbReference type="NCBI Taxonomy" id="717836"/>
    <lineage>
        <taxon>Eukaryota</taxon>
        <taxon>Fungi</taxon>
        <taxon>Dikarya</taxon>
        <taxon>Ascomycota</taxon>
        <taxon>Pezizomycotina</taxon>
        <taxon>Dothideomycetes</taxon>
        <taxon>Dothideomycetidae</taxon>
        <taxon>Mycosphaerellales</taxon>
        <taxon>Mycosphaerellaceae</taxon>
        <taxon>Cercospora</taxon>
    </lineage>
</organism>
<feature type="region of interest" description="Disordered" evidence="1">
    <location>
        <begin position="128"/>
        <end position="156"/>
    </location>
</feature>
<dbReference type="Proteomes" id="UP000799539">
    <property type="component" value="Unassembled WGS sequence"/>
</dbReference>
<dbReference type="Pfam" id="PF08659">
    <property type="entry name" value="KR"/>
    <property type="match status" value="1"/>
</dbReference>
<dbReference type="EMBL" id="ML992684">
    <property type="protein sequence ID" value="KAF2210005.1"/>
    <property type="molecule type" value="Genomic_DNA"/>
</dbReference>
<dbReference type="PANTHER" id="PTHR43775:SF52">
    <property type="entry name" value="STEREOSELECTIVE KETO-REDUCTASE AF490"/>
    <property type="match status" value="1"/>
</dbReference>
<dbReference type="PANTHER" id="PTHR43775">
    <property type="entry name" value="FATTY ACID SYNTHASE"/>
    <property type="match status" value="1"/>
</dbReference>
<dbReference type="InterPro" id="IPR050091">
    <property type="entry name" value="PKS_NRPS_Biosynth_Enz"/>
</dbReference>
<evidence type="ECO:0000313" key="4">
    <source>
        <dbReference type="Proteomes" id="UP000799539"/>
    </source>
</evidence>
<dbReference type="OrthoDB" id="329835at2759"/>
<dbReference type="SUPFAM" id="SSF51735">
    <property type="entry name" value="NAD(P)-binding Rossmann-fold domains"/>
    <property type="match status" value="1"/>
</dbReference>
<dbReference type="AlphaFoldDB" id="A0A6A6F9H3"/>
<dbReference type="InterPro" id="IPR036291">
    <property type="entry name" value="NAD(P)-bd_dom_sf"/>
</dbReference>
<reference evidence="3" key="1">
    <citation type="journal article" date="2020" name="Stud. Mycol.">
        <title>101 Dothideomycetes genomes: a test case for predicting lifestyles and emergence of pathogens.</title>
        <authorList>
            <person name="Haridas S."/>
            <person name="Albert R."/>
            <person name="Binder M."/>
            <person name="Bloem J."/>
            <person name="Labutti K."/>
            <person name="Salamov A."/>
            <person name="Andreopoulos B."/>
            <person name="Baker S."/>
            <person name="Barry K."/>
            <person name="Bills G."/>
            <person name="Bluhm B."/>
            <person name="Cannon C."/>
            <person name="Castanera R."/>
            <person name="Culley D."/>
            <person name="Daum C."/>
            <person name="Ezra D."/>
            <person name="Gonzalez J."/>
            <person name="Henrissat B."/>
            <person name="Kuo A."/>
            <person name="Liang C."/>
            <person name="Lipzen A."/>
            <person name="Lutzoni F."/>
            <person name="Magnuson J."/>
            <person name="Mondo S."/>
            <person name="Nolan M."/>
            <person name="Ohm R."/>
            <person name="Pangilinan J."/>
            <person name="Park H.-J."/>
            <person name="Ramirez L."/>
            <person name="Alfaro M."/>
            <person name="Sun H."/>
            <person name="Tritt A."/>
            <person name="Yoshinaga Y."/>
            <person name="Zwiers L.-H."/>
            <person name="Turgeon B."/>
            <person name="Goodwin S."/>
            <person name="Spatafora J."/>
            <person name="Crous P."/>
            <person name="Grigoriev I."/>
        </authorList>
    </citation>
    <scope>NUCLEOTIDE SEQUENCE</scope>
    <source>
        <strain evidence="3">SCOH1-5</strain>
    </source>
</reference>
<feature type="domain" description="Ketoreductase (KR)" evidence="2">
    <location>
        <begin position="1"/>
        <end position="74"/>
    </location>
</feature>
<proteinExistence type="predicted"/>
<dbReference type="GO" id="GO:0004312">
    <property type="term" value="F:fatty acid synthase activity"/>
    <property type="evidence" value="ECO:0007669"/>
    <property type="project" value="TreeGrafter"/>
</dbReference>
<name>A0A6A6F9H3_9PEZI</name>